<evidence type="ECO:0000313" key="14">
    <source>
        <dbReference type="EMBL" id="PQJ68546.1"/>
    </source>
</evidence>
<dbReference type="SUPFAM" id="SSF48452">
    <property type="entry name" value="TPR-like"/>
    <property type="match status" value="1"/>
</dbReference>
<dbReference type="SMART" id="SM00387">
    <property type="entry name" value="HATPase_c"/>
    <property type="match status" value="1"/>
</dbReference>
<dbReference type="SUPFAM" id="SSF55874">
    <property type="entry name" value="ATPase domain of HSP90 chaperone/DNA topoisomerase II/histidine kinase"/>
    <property type="match status" value="1"/>
</dbReference>
<evidence type="ECO:0000256" key="4">
    <source>
        <dbReference type="ARBA" id="ARBA00022679"/>
    </source>
</evidence>
<keyword evidence="6" id="KW-0805">Transcription regulation</keyword>
<protein>
    <recommendedName>
        <fullName evidence="2">histidine kinase</fullName>
        <ecNumber evidence="2">2.7.13.3</ecNumber>
    </recommendedName>
</protein>
<keyword evidence="15" id="KW-1185">Reference proteome</keyword>
<dbReference type="CDD" id="cd00156">
    <property type="entry name" value="REC"/>
    <property type="match status" value="1"/>
</dbReference>
<dbReference type="InterPro" id="IPR003594">
    <property type="entry name" value="HATPase_dom"/>
</dbReference>
<dbReference type="InterPro" id="IPR036097">
    <property type="entry name" value="HisK_dim/P_sf"/>
</dbReference>
<dbReference type="InterPro" id="IPR018060">
    <property type="entry name" value="HTH_AraC"/>
</dbReference>
<evidence type="ECO:0000313" key="15">
    <source>
        <dbReference type="Proteomes" id="UP000247345"/>
    </source>
</evidence>
<dbReference type="InterPro" id="IPR036890">
    <property type="entry name" value="HATPase_C_sf"/>
</dbReference>
<organism evidence="14 15">
    <name type="scientific">Polaribacter butkevichii</name>
    <dbReference type="NCBI Taxonomy" id="218490"/>
    <lineage>
        <taxon>Bacteria</taxon>
        <taxon>Pseudomonadati</taxon>
        <taxon>Bacteroidota</taxon>
        <taxon>Flavobacteriia</taxon>
        <taxon>Flavobacteriales</taxon>
        <taxon>Flavobacteriaceae</taxon>
    </lineage>
</organism>
<accession>A0A2P6C6I8</accession>
<evidence type="ECO:0000256" key="8">
    <source>
        <dbReference type="PROSITE-ProRule" id="PRU00169"/>
    </source>
</evidence>
<evidence type="ECO:0000259" key="12">
    <source>
        <dbReference type="PROSITE" id="PS50109"/>
    </source>
</evidence>
<keyword evidence="9" id="KW-1133">Transmembrane helix</keyword>
<dbReference type="SUPFAM" id="SSF47384">
    <property type="entry name" value="Homodimeric domain of signal transducing histidine kinase"/>
    <property type="match status" value="1"/>
</dbReference>
<evidence type="ECO:0000256" key="2">
    <source>
        <dbReference type="ARBA" id="ARBA00012438"/>
    </source>
</evidence>
<dbReference type="GO" id="GO:0003700">
    <property type="term" value="F:DNA-binding transcription factor activity"/>
    <property type="evidence" value="ECO:0007669"/>
    <property type="project" value="InterPro"/>
</dbReference>
<dbReference type="Pfam" id="PF12833">
    <property type="entry name" value="HTH_18"/>
    <property type="match status" value="1"/>
</dbReference>
<dbReference type="CDD" id="cd00082">
    <property type="entry name" value="HisKA"/>
    <property type="match status" value="1"/>
</dbReference>
<dbReference type="FunFam" id="3.30.565.10:FF:000006">
    <property type="entry name" value="Sensor histidine kinase WalK"/>
    <property type="match status" value="1"/>
</dbReference>
<dbReference type="SMART" id="SM00388">
    <property type="entry name" value="HisKA"/>
    <property type="match status" value="1"/>
</dbReference>
<dbReference type="SUPFAM" id="SSF52172">
    <property type="entry name" value="CheY-like"/>
    <property type="match status" value="1"/>
</dbReference>
<dbReference type="Gene3D" id="1.10.10.60">
    <property type="entry name" value="Homeodomain-like"/>
    <property type="match status" value="1"/>
</dbReference>
<dbReference type="AlphaFoldDB" id="A0A2P6C6I8"/>
<dbReference type="RefSeq" id="WP_105049485.1">
    <property type="nucleotide sequence ID" value="NZ_CP150661.1"/>
</dbReference>
<dbReference type="InterPro" id="IPR001789">
    <property type="entry name" value="Sig_transdc_resp-reg_receiver"/>
</dbReference>
<feature type="domain" description="Histidine kinase" evidence="12">
    <location>
        <begin position="447"/>
        <end position="664"/>
    </location>
</feature>
<feature type="transmembrane region" description="Helical" evidence="9">
    <location>
        <begin position="397"/>
        <end position="416"/>
    </location>
</feature>
<keyword evidence="7" id="KW-0804">Transcription</keyword>
<dbReference type="PROSITE" id="PS50109">
    <property type="entry name" value="HIS_KIN"/>
    <property type="match status" value="1"/>
</dbReference>
<dbReference type="InterPro" id="IPR011006">
    <property type="entry name" value="CheY-like_superfamily"/>
</dbReference>
<evidence type="ECO:0000256" key="7">
    <source>
        <dbReference type="ARBA" id="ARBA00023163"/>
    </source>
</evidence>
<dbReference type="Proteomes" id="UP000247345">
    <property type="component" value="Unassembled WGS sequence"/>
</dbReference>
<keyword evidence="10" id="KW-0732">Signal</keyword>
<evidence type="ECO:0000256" key="10">
    <source>
        <dbReference type="SAM" id="SignalP"/>
    </source>
</evidence>
<dbReference type="InterPro" id="IPR011990">
    <property type="entry name" value="TPR-like_helical_dom_sf"/>
</dbReference>
<evidence type="ECO:0000256" key="6">
    <source>
        <dbReference type="ARBA" id="ARBA00023015"/>
    </source>
</evidence>
<evidence type="ECO:0000256" key="5">
    <source>
        <dbReference type="ARBA" id="ARBA00022777"/>
    </source>
</evidence>
<dbReference type="InterPro" id="IPR005467">
    <property type="entry name" value="His_kinase_dom"/>
</dbReference>
<dbReference type="SMART" id="SM00448">
    <property type="entry name" value="REC"/>
    <property type="match status" value="1"/>
</dbReference>
<dbReference type="Pfam" id="PF00072">
    <property type="entry name" value="Response_reg"/>
    <property type="match status" value="1"/>
</dbReference>
<sequence length="941" mass="108903">MKSIFFYLLLCLSILTKAQTNIDTVTINKKLTKLQLETAIVPIDTTKNRIYKLLHQLNHIKNSFTKEERATKTGKAIKKIYTNTVLSLIENVFFNEGKIDSIKYYHSLLEKNNSDYYSLGRTMKYVGFLNNQKNDIANAVKNFNKSIDYFDKANAKIDELETILMLAAIYISYDLPSYVEETIAIFETRFNSYKKELTPEDYRLVEISFKTMKASWISAGGDCKKALSIIKSINLNGVNDINTLADYYEESMFVHLDCGNYDEALTCLKEAYDEKYNNFKEFEQFKNGHYLTIYLEKKDLEKAAYYVDLLKKDSTINENTDISINKSYSNFYKATGNYKLALQYKEKHHHILDSINSLKSKITNDLTIYKLKLNNEVVKLNAQNKSQEIINKRTKEYLIYVFIAIIYILLFTFYRISHIRNKKRYILNLELEKNKEIVALKNLYIQNLSHEIRTPITIIIGYLSLIRQNIFDSAKILDYTNKTLKSSEQLTASLNDFLTLLKLENKKIISSTESKNLGAFLKKIVYSFEGNVTLKRINLYYKTNIKATNKNLTYDYNSLTKIIHNLITNAVKYTHTGETIYVETLVNKNELLITIKDTGIGISEEEIPHIFSRFFQSKEHINSGGFGIGLSLVSELIKNLNGKIDVKSKKNKGTTFTVTLPLDKNNDLQVTENTSDYILINEKEDSEKEKNSKKRNLPKILIVDDNTDILIYLKELLSTEFNCFTCYNGKDGLTLAKAYQFNLVLSDLYMPIMQGFKFKEELNKLDNYKEIPFILMSASPPEETEALKLTLGIDDFIVKPFKAKEIQSRIYNLLENKIYRDKLQNINYDDIEMTSYNSEFVNKVRSIILENLNNSEFSVNDLAIACNYSTKQLGRILQAKTGLSTVKIILEIRLLKAYELILKNEYQTIKEVTFAIGLNSTDYFNKAFTKRFGIKPSELIK</sequence>
<dbReference type="PRINTS" id="PR00344">
    <property type="entry name" value="BCTRLSENSOR"/>
</dbReference>
<evidence type="ECO:0000259" key="11">
    <source>
        <dbReference type="PROSITE" id="PS01124"/>
    </source>
</evidence>
<evidence type="ECO:0000256" key="1">
    <source>
        <dbReference type="ARBA" id="ARBA00000085"/>
    </source>
</evidence>
<feature type="domain" description="HTH araC/xylS-type" evidence="11">
    <location>
        <begin position="842"/>
        <end position="941"/>
    </location>
</feature>
<gene>
    <name evidence="14" type="ORF">BTO14_10775</name>
</gene>
<feature type="modified residue" description="4-aspartylphosphate" evidence="8">
    <location>
        <position position="747"/>
    </location>
</feature>
<dbReference type="Gene3D" id="1.10.287.130">
    <property type="match status" value="1"/>
</dbReference>
<dbReference type="PROSITE" id="PS01124">
    <property type="entry name" value="HTH_ARAC_FAMILY_2"/>
    <property type="match status" value="1"/>
</dbReference>
<dbReference type="SUPFAM" id="SSF46689">
    <property type="entry name" value="Homeodomain-like"/>
    <property type="match status" value="1"/>
</dbReference>
<reference evidence="14 15" key="1">
    <citation type="submission" date="2016-12" db="EMBL/GenBank/DDBJ databases">
        <title>Trade-off between light-utilization and light-protection in marine flavobacteria.</title>
        <authorList>
            <person name="Kumagai Y."/>
            <person name="Yoshizawa S."/>
            <person name="Kogure K."/>
            <person name="Iwasaki W."/>
        </authorList>
    </citation>
    <scope>NUCLEOTIDE SEQUENCE [LARGE SCALE GENOMIC DNA]</scope>
    <source>
        <strain evidence="14 15">KCTC 12100</strain>
    </source>
</reference>
<dbReference type="GO" id="GO:0000155">
    <property type="term" value="F:phosphorelay sensor kinase activity"/>
    <property type="evidence" value="ECO:0007669"/>
    <property type="project" value="InterPro"/>
</dbReference>
<keyword evidence="5" id="KW-0418">Kinase</keyword>
<dbReference type="Gene3D" id="3.30.565.10">
    <property type="entry name" value="Histidine kinase-like ATPase, C-terminal domain"/>
    <property type="match status" value="1"/>
</dbReference>
<feature type="domain" description="Response regulatory" evidence="13">
    <location>
        <begin position="699"/>
        <end position="814"/>
    </location>
</feature>
<comment type="caution">
    <text evidence="14">The sequence shown here is derived from an EMBL/GenBank/DDBJ whole genome shotgun (WGS) entry which is preliminary data.</text>
</comment>
<keyword evidence="9" id="KW-0472">Membrane</keyword>
<keyword evidence="4" id="KW-0808">Transferase</keyword>
<dbReference type="Pfam" id="PF00512">
    <property type="entry name" value="HisKA"/>
    <property type="match status" value="1"/>
</dbReference>
<feature type="chain" id="PRO_5015114846" description="histidine kinase" evidence="10">
    <location>
        <begin position="19"/>
        <end position="941"/>
    </location>
</feature>
<name>A0A2P6C6I8_9FLAO</name>
<feature type="signal peptide" evidence="10">
    <location>
        <begin position="1"/>
        <end position="18"/>
    </location>
</feature>
<dbReference type="Pfam" id="PF02518">
    <property type="entry name" value="HATPase_c"/>
    <property type="match status" value="1"/>
</dbReference>
<dbReference type="Gene3D" id="1.25.40.10">
    <property type="entry name" value="Tetratricopeptide repeat domain"/>
    <property type="match status" value="1"/>
</dbReference>
<keyword evidence="9" id="KW-0812">Transmembrane</keyword>
<dbReference type="InterPro" id="IPR009057">
    <property type="entry name" value="Homeodomain-like_sf"/>
</dbReference>
<dbReference type="PROSITE" id="PS50110">
    <property type="entry name" value="RESPONSE_REGULATORY"/>
    <property type="match status" value="1"/>
</dbReference>
<evidence type="ECO:0000259" key="13">
    <source>
        <dbReference type="PROSITE" id="PS50110"/>
    </source>
</evidence>
<dbReference type="OrthoDB" id="358279at2"/>
<evidence type="ECO:0000256" key="3">
    <source>
        <dbReference type="ARBA" id="ARBA00022553"/>
    </source>
</evidence>
<evidence type="ECO:0000256" key="9">
    <source>
        <dbReference type="SAM" id="Phobius"/>
    </source>
</evidence>
<dbReference type="EC" id="2.7.13.3" evidence="2"/>
<dbReference type="PANTHER" id="PTHR43547:SF2">
    <property type="entry name" value="HYBRID SIGNAL TRANSDUCTION HISTIDINE KINASE C"/>
    <property type="match status" value="1"/>
</dbReference>
<dbReference type="PANTHER" id="PTHR43547">
    <property type="entry name" value="TWO-COMPONENT HISTIDINE KINASE"/>
    <property type="match status" value="1"/>
</dbReference>
<keyword evidence="3 8" id="KW-0597">Phosphoprotein</keyword>
<proteinExistence type="predicted"/>
<dbReference type="InterPro" id="IPR003661">
    <property type="entry name" value="HisK_dim/P_dom"/>
</dbReference>
<dbReference type="SMART" id="SM00342">
    <property type="entry name" value="HTH_ARAC"/>
    <property type="match status" value="1"/>
</dbReference>
<dbReference type="Gene3D" id="3.40.50.2300">
    <property type="match status" value="1"/>
</dbReference>
<dbReference type="InterPro" id="IPR004358">
    <property type="entry name" value="Sig_transdc_His_kin-like_C"/>
</dbReference>
<dbReference type="GO" id="GO:0043565">
    <property type="term" value="F:sequence-specific DNA binding"/>
    <property type="evidence" value="ECO:0007669"/>
    <property type="project" value="InterPro"/>
</dbReference>
<comment type="catalytic activity">
    <reaction evidence="1">
        <text>ATP + protein L-histidine = ADP + protein N-phospho-L-histidine.</text>
        <dbReference type="EC" id="2.7.13.3"/>
    </reaction>
</comment>
<dbReference type="EMBL" id="MSCK01000002">
    <property type="protein sequence ID" value="PQJ68546.1"/>
    <property type="molecule type" value="Genomic_DNA"/>
</dbReference>